<dbReference type="PANTHER" id="PTHR42951:SF4">
    <property type="entry name" value="ACYL-COENZYME A THIOESTERASE MBLAC2"/>
    <property type="match status" value="1"/>
</dbReference>
<evidence type="ECO:0000256" key="9">
    <source>
        <dbReference type="ARBA" id="ARBA00022764"/>
    </source>
</evidence>
<dbReference type="InterPro" id="IPR001279">
    <property type="entry name" value="Metallo-B-lactamas"/>
</dbReference>
<evidence type="ECO:0000259" key="14">
    <source>
        <dbReference type="SMART" id="SM00849"/>
    </source>
</evidence>
<keyword evidence="13" id="KW-0472">Membrane</keyword>
<evidence type="ECO:0000256" key="13">
    <source>
        <dbReference type="SAM" id="Phobius"/>
    </source>
</evidence>
<comment type="subcellular location">
    <subcellularLocation>
        <location evidence="3">Periplasm</location>
    </subcellularLocation>
</comment>
<dbReference type="SMART" id="SM00849">
    <property type="entry name" value="Lactamase_B"/>
    <property type="match status" value="1"/>
</dbReference>
<keyword evidence="8" id="KW-0732">Signal</keyword>
<keyword evidence="13" id="KW-0812">Transmembrane</keyword>
<dbReference type="PANTHER" id="PTHR42951">
    <property type="entry name" value="METALLO-BETA-LACTAMASE DOMAIN-CONTAINING"/>
    <property type="match status" value="1"/>
</dbReference>
<dbReference type="Pfam" id="PF00753">
    <property type="entry name" value="Lactamase_B"/>
    <property type="match status" value="1"/>
</dbReference>
<evidence type="ECO:0000256" key="10">
    <source>
        <dbReference type="ARBA" id="ARBA00022801"/>
    </source>
</evidence>
<dbReference type="SUPFAM" id="SSF56281">
    <property type="entry name" value="Metallo-hydrolase/oxidoreductase"/>
    <property type="match status" value="1"/>
</dbReference>
<name>A0A4R9LTD9_9LEPT</name>
<proteinExistence type="inferred from homology"/>
<keyword evidence="9" id="KW-0574">Periplasm</keyword>
<comment type="similarity">
    <text evidence="4">Belongs to the metallo-beta-lactamase superfamily. Class-B beta-lactamase family.</text>
</comment>
<comment type="caution">
    <text evidence="15">The sequence shown here is derived from an EMBL/GenBank/DDBJ whole genome shotgun (WGS) entry which is preliminary data.</text>
</comment>
<comment type="subunit">
    <text evidence="5">Monomer.</text>
</comment>
<dbReference type="NCBIfam" id="NF033088">
    <property type="entry name" value="bla_subclass_B1"/>
    <property type="match status" value="1"/>
</dbReference>
<evidence type="ECO:0000313" key="15">
    <source>
        <dbReference type="EMBL" id="TGN12006.1"/>
    </source>
</evidence>
<dbReference type="EC" id="3.5.2.6" evidence="6"/>
<evidence type="ECO:0000256" key="12">
    <source>
        <dbReference type="ARBA" id="ARBA00023251"/>
    </source>
</evidence>
<sequence length="274" mass="30514">MRKRMFLFLKYLCKTLPVAILLFCFGMNYFCKSTGLKNTSGAPPEPVDSGLSDSDSIELIRVKENVWVHRSSGFFKGEKIPANGLIAVTSKGIVIVDTPWTEKQTENLILAVKEKFQKEISFVIITHAHADRITGAGIFIKQSVPVYSTSLTAKEAEKKGFPKPNPKLDLDPRMSLGDTGLEVYYPGQGHTKDNIVVWLPNTHILFTGCLVKSLESKSLGNIEDANLNAWPMTAKNLLERYPDAEIVVPGHGDWGKSDLIRHTIRLLNENSKTE</sequence>
<accession>A0A4R9LTD9</accession>
<evidence type="ECO:0000313" key="16">
    <source>
        <dbReference type="Proteomes" id="UP000298264"/>
    </source>
</evidence>
<evidence type="ECO:0000256" key="6">
    <source>
        <dbReference type="ARBA" id="ARBA00012865"/>
    </source>
</evidence>
<feature type="domain" description="Metallo-beta-lactamase" evidence="14">
    <location>
        <begin position="81"/>
        <end position="251"/>
    </location>
</feature>
<keyword evidence="12" id="KW-0046">Antibiotic resistance</keyword>
<evidence type="ECO:0000256" key="2">
    <source>
        <dbReference type="ARBA" id="ARBA00001947"/>
    </source>
</evidence>
<dbReference type="Proteomes" id="UP000298264">
    <property type="component" value="Unassembled WGS sequence"/>
</dbReference>
<dbReference type="InterPro" id="IPR058199">
    <property type="entry name" value="BlaB//VIM/IMP-1"/>
</dbReference>
<dbReference type="InterPro" id="IPR036866">
    <property type="entry name" value="RibonucZ/Hydroxyglut_hydro"/>
</dbReference>
<comment type="cofactor">
    <cofactor evidence="2">
        <name>Zn(2+)</name>
        <dbReference type="ChEBI" id="CHEBI:29105"/>
    </cofactor>
</comment>
<protein>
    <recommendedName>
        <fullName evidence="6">beta-lactamase</fullName>
        <ecNumber evidence="6">3.5.2.6</ecNumber>
    </recommendedName>
</protein>
<dbReference type="InterPro" id="IPR050855">
    <property type="entry name" value="NDM-1-like"/>
</dbReference>
<evidence type="ECO:0000256" key="3">
    <source>
        <dbReference type="ARBA" id="ARBA00004418"/>
    </source>
</evidence>
<keyword evidence="7" id="KW-0479">Metal-binding</keyword>
<dbReference type="AlphaFoldDB" id="A0A4R9LTD9"/>
<keyword evidence="13" id="KW-1133">Transmembrane helix</keyword>
<evidence type="ECO:0000256" key="8">
    <source>
        <dbReference type="ARBA" id="ARBA00022729"/>
    </source>
</evidence>
<gene>
    <name evidence="15" type="primary">bla</name>
    <name evidence="15" type="ORF">EHS11_05740</name>
</gene>
<evidence type="ECO:0000256" key="4">
    <source>
        <dbReference type="ARBA" id="ARBA00005250"/>
    </source>
</evidence>
<evidence type="ECO:0000256" key="7">
    <source>
        <dbReference type="ARBA" id="ARBA00022723"/>
    </source>
</evidence>
<reference evidence="15" key="1">
    <citation type="journal article" date="2019" name="PLoS Negl. Trop. Dis.">
        <title>Revisiting the worldwide diversity of Leptospira species in the environment.</title>
        <authorList>
            <person name="Vincent A.T."/>
            <person name="Schiettekatte O."/>
            <person name="Bourhy P."/>
            <person name="Veyrier F.J."/>
            <person name="Picardeau M."/>
        </authorList>
    </citation>
    <scope>NUCLEOTIDE SEQUENCE [LARGE SCALE GENOMIC DNA]</scope>
    <source>
        <strain evidence="15">201400974</strain>
    </source>
</reference>
<dbReference type="OrthoDB" id="9769598at2"/>
<dbReference type="Gene3D" id="3.60.15.10">
    <property type="entry name" value="Ribonuclease Z/Hydroxyacylglutathione hydrolase-like"/>
    <property type="match status" value="1"/>
</dbReference>
<keyword evidence="11" id="KW-0862">Zinc</keyword>
<dbReference type="EMBL" id="RQHV01000036">
    <property type="protein sequence ID" value="TGN12006.1"/>
    <property type="molecule type" value="Genomic_DNA"/>
</dbReference>
<comment type="catalytic activity">
    <reaction evidence="1">
        <text>a beta-lactam + H2O = a substituted beta-amino acid</text>
        <dbReference type="Rhea" id="RHEA:20401"/>
        <dbReference type="ChEBI" id="CHEBI:15377"/>
        <dbReference type="ChEBI" id="CHEBI:35627"/>
        <dbReference type="ChEBI" id="CHEBI:140347"/>
        <dbReference type="EC" id="3.5.2.6"/>
    </reaction>
</comment>
<evidence type="ECO:0000256" key="11">
    <source>
        <dbReference type="ARBA" id="ARBA00022833"/>
    </source>
</evidence>
<evidence type="ECO:0000256" key="1">
    <source>
        <dbReference type="ARBA" id="ARBA00001526"/>
    </source>
</evidence>
<evidence type="ECO:0000256" key="5">
    <source>
        <dbReference type="ARBA" id="ARBA00011245"/>
    </source>
</evidence>
<feature type="transmembrane region" description="Helical" evidence="13">
    <location>
        <begin position="12"/>
        <end position="30"/>
    </location>
</feature>
<dbReference type="NCBIfam" id="NF012229">
    <property type="entry name" value="bla_class_B_core"/>
    <property type="match status" value="1"/>
</dbReference>
<keyword evidence="10" id="KW-0378">Hydrolase</keyword>
<organism evidence="15 16">
    <name type="scientific">Leptospira ilyithenensis</name>
    <dbReference type="NCBI Taxonomy" id="2484901"/>
    <lineage>
        <taxon>Bacteria</taxon>
        <taxon>Pseudomonadati</taxon>
        <taxon>Spirochaetota</taxon>
        <taxon>Spirochaetia</taxon>
        <taxon>Leptospirales</taxon>
        <taxon>Leptospiraceae</taxon>
        <taxon>Leptospira</taxon>
    </lineage>
</organism>
<keyword evidence="16" id="KW-1185">Reference proteome</keyword>
<dbReference type="GO" id="GO:0017001">
    <property type="term" value="P:antibiotic catabolic process"/>
    <property type="evidence" value="ECO:0007669"/>
    <property type="project" value="UniProtKB-ARBA"/>
</dbReference>